<organism evidence="13 14">
    <name type="scientific">Anaeromyxobacter paludicola</name>
    <dbReference type="NCBI Taxonomy" id="2918171"/>
    <lineage>
        <taxon>Bacteria</taxon>
        <taxon>Pseudomonadati</taxon>
        <taxon>Myxococcota</taxon>
        <taxon>Myxococcia</taxon>
        <taxon>Myxococcales</taxon>
        <taxon>Cystobacterineae</taxon>
        <taxon>Anaeromyxobacteraceae</taxon>
        <taxon>Anaeromyxobacter</taxon>
    </lineage>
</organism>
<evidence type="ECO:0000313" key="14">
    <source>
        <dbReference type="Proteomes" id="UP001162734"/>
    </source>
</evidence>
<dbReference type="Pfam" id="PF01063">
    <property type="entry name" value="Aminotran_4"/>
    <property type="match status" value="1"/>
</dbReference>
<evidence type="ECO:0000256" key="1">
    <source>
        <dbReference type="ARBA" id="ARBA00001933"/>
    </source>
</evidence>
<evidence type="ECO:0000256" key="12">
    <source>
        <dbReference type="RuleBase" id="RU004516"/>
    </source>
</evidence>
<dbReference type="InterPro" id="IPR036038">
    <property type="entry name" value="Aminotransferase-like"/>
</dbReference>
<evidence type="ECO:0000256" key="5">
    <source>
        <dbReference type="ARBA" id="ARBA00009320"/>
    </source>
</evidence>
<dbReference type="EMBL" id="AP025592">
    <property type="protein sequence ID" value="BDG08203.1"/>
    <property type="molecule type" value="Genomic_DNA"/>
</dbReference>
<comment type="cofactor">
    <cofactor evidence="1 12">
        <name>pyridoxal 5'-phosphate</name>
        <dbReference type="ChEBI" id="CHEBI:597326"/>
    </cofactor>
</comment>
<dbReference type="Proteomes" id="UP001162734">
    <property type="component" value="Chromosome"/>
</dbReference>
<sequence length="306" mass="32134">MPAVVSIDGERVPPERAVVSVFDRGFLYGDSVYEVLRTYGGRAFEGEEHLSRLARSAERIGLALPWPRERLSAEVARVVAASRPAGPDEEPPAPDAAPWNVGERTVRLVVTRGSGELGLDPALAADPKVILLALPLQAPPLAAYRQGVGAVIVGETAVGRPREPSAKTGAHLAHVLALRQARAAGAHEALTVDRDGFVTEGASSNVFLVQGGAVTTPPLDAGLLPGVTRAVVLALAREAGLTVREARPRPEALAGADELFLTSTAREILPVTRLGDRPVGSGAPGEVTRLLHRRFRARADAFARGG</sequence>
<dbReference type="GO" id="GO:0008483">
    <property type="term" value="F:transaminase activity"/>
    <property type="evidence" value="ECO:0007669"/>
    <property type="project" value="UniProtKB-KW"/>
</dbReference>
<dbReference type="PANTHER" id="PTHR42743">
    <property type="entry name" value="AMINO-ACID AMINOTRANSFERASE"/>
    <property type="match status" value="1"/>
</dbReference>
<keyword evidence="13" id="KW-0032">Aminotransferase</keyword>
<dbReference type="InterPro" id="IPR001544">
    <property type="entry name" value="Aminotrans_IV"/>
</dbReference>
<dbReference type="InterPro" id="IPR043132">
    <property type="entry name" value="BCAT-like_C"/>
</dbReference>
<evidence type="ECO:0000256" key="4">
    <source>
        <dbReference type="ARBA" id="ARBA00005072"/>
    </source>
</evidence>
<evidence type="ECO:0000313" key="13">
    <source>
        <dbReference type="EMBL" id="BDG08203.1"/>
    </source>
</evidence>
<gene>
    <name evidence="13" type="ORF">AMPC_13160</name>
</gene>
<dbReference type="Gene3D" id="3.30.470.10">
    <property type="match status" value="1"/>
</dbReference>
<proteinExistence type="inferred from homology"/>
<evidence type="ECO:0000256" key="10">
    <source>
        <dbReference type="ARBA" id="ARBA00049229"/>
    </source>
</evidence>
<comment type="catalytic activity">
    <reaction evidence="8">
        <text>L-valine + 2-oxoglutarate = 3-methyl-2-oxobutanoate + L-glutamate</text>
        <dbReference type="Rhea" id="RHEA:24813"/>
        <dbReference type="ChEBI" id="CHEBI:11851"/>
        <dbReference type="ChEBI" id="CHEBI:16810"/>
        <dbReference type="ChEBI" id="CHEBI:29985"/>
        <dbReference type="ChEBI" id="CHEBI:57762"/>
        <dbReference type="EC" id="2.6.1.42"/>
    </reaction>
</comment>
<keyword evidence="13" id="KW-0808">Transferase</keyword>
<keyword evidence="14" id="KW-1185">Reference proteome</keyword>
<protein>
    <recommendedName>
        <fullName evidence="6">branched-chain-amino-acid transaminase</fullName>
        <ecNumber evidence="6">2.6.1.42</ecNumber>
    </recommendedName>
</protein>
<evidence type="ECO:0000256" key="2">
    <source>
        <dbReference type="ARBA" id="ARBA00004824"/>
    </source>
</evidence>
<evidence type="ECO:0000256" key="6">
    <source>
        <dbReference type="ARBA" id="ARBA00013053"/>
    </source>
</evidence>
<dbReference type="PANTHER" id="PTHR42743:SF11">
    <property type="entry name" value="AMINODEOXYCHORISMATE LYASE"/>
    <property type="match status" value="1"/>
</dbReference>
<keyword evidence="7 12" id="KW-0663">Pyridoxal phosphate</keyword>
<reference evidence="14" key="1">
    <citation type="journal article" date="2022" name="Int. J. Syst. Evol. Microbiol.">
        <title>Anaeromyxobacter oryzae sp. nov., Anaeromyxobacter diazotrophicus sp. nov. and Anaeromyxobacter paludicola sp. nov., isolated from paddy soils.</title>
        <authorList>
            <person name="Itoh H."/>
            <person name="Xu Z."/>
            <person name="Mise K."/>
            <person name="Masuda Y."/>
            <person name="Ushijima N."/>
            <person name="Hayakawa C."/>
            <person name="Shiratori Y."/>
            <person name="Senoo K."/>
        </authorList>
    </citation>
    <scope>NUCLEOTIDE SEQUENCE [LARGE SCALE GENOMIC DNA]</scope>
    <source>
        <strain evidence="14">Red630</strain>
    </source>
</reference>
<dbReference type="InterPro" id="IPR050571">
    <property type="entry name" value="Class-IV_PLP-Dep_Aminotrnsfr"/>
</dbReference>
<comment type="catalytic activity">
    <reaction evidence="9">
        <text>L-isoleucine + 2-oxoglutarate = (S)-3-methyl-2-oxopentanoate + L-glutamate</text>
        <dbReference type="Rhea" id="RHEA:24801"/>
        <dbReference type="ChEBI" id="CHEBI:16810"/>
        <dbReference type="ChEBI" id="CHEBI:29985"/>
        <dbReference type="ChEBI" id="CHEBI:35146"/>
        <dbReference type="ChEBI" id="CHEBI:58045"/>
        <dbReference type="EC" id="2.6.1.42"/>
    </reaction>
</comment>
<comment type="pathway">
    <text evidence="2">Amino-acid biosynthesis; L-isoleucine biosynthesis; L-isoleucine from 2-oxobutanoate: step 4/4.</text>
</comment>
<dbReference type="EC" id="2.6.1.42" evidence="6"/>
<evidence type="ECO:0000256" key="9">
    <source>
        <dbReference type="ARBA" id="ARBA00048798"/>
    </source>
</evidence>
<comment type="catalytic activity">
    <reaction evidence="10">
        <text>L-leucine + 2-oxoglutarate = 4-methyl-2-oxopentanoate + L-glutamate</text>
        <dbReference type="Rhea" id="RHEA:18321"/>
        <dbReference type="ChEBI" id="CHEBI:16810"/>
        <dbReference type="ChEBI" id="CHEBI:17865"/>
        <dbReference type="ChEBI" id="CHEBI:29985"/>
        <dbReference type="ChEBI" id="CHEBI:57427"/>
        <dbReference type="EC" id="2.6.1.42"/>
    </reaction>
</comment>
<evidence type="ECO:0000256" key="8">
    <source>
        <dbReference type="ARBA" id="ARBA00048212"/>
    </source>
</evidence>
<comment type="pathway">
    <text evidence="3">Amino-acid biosynthesis; L-valine biosynthesis; L-valine from pyruvate: step 4/4.</text>
</comment>
<evidence type="ECO:0000256" key="11">
    <source>
        <dbReference type="RuleBase" id="RU004106"/>
    </source>
</evidence>
<evidence type="ECO:0000256" key="7">
    <source>
        <dbReference type="ARBA" id="ARBA00022898"/>
    </source>
</evidence>
<dbReference type="Gene3D" id="3.20.10.10">
    <property type="entry name" value="D-amino Acid Aminotransferase, subunit A, domain 2"/>
    <property type="match status" value="1"/>
</dbReference>
<dbReference type="PROSITE" id="PS00770">
    <property type="entry name" value="AA_TRANSFER_CLASS_4"/>
    <property type="match status" value="1"/>
</dbReference>
<dbReference type="InterPro" id="IPR018300">
    <property type="entry name" value="Aminotrans_IV_CS"/>
</dbReference>
<evidence type="ECO:0000256" key="3">
    <source>
        <dbReference type="ARBA" id="ARBA00004931"/>
    </source>
</evidence>
<name>A0ABM7X8N1_9BACT</name>
<comment type="similarity">
    <text evidence="5 11">Belongs to the class-IV pyridoxal-phosphate-dependent aminotransferase family.</text>
</comment>
<dbReference type="InterPro" id="IPR043131">
    <property type="entry name" value="BCAT-like_N"/>
</dbReference>
<comment type="pathway">
    <text evidence="4">Amino-acid biosynthesis; L-leucine biosynthesis; L-leucine from 3-methyl-2-oxobutanoate: step 4/4.</text>
</comment>
<accession>A0ABM7X8N1</accession>
<dbReference type="SUPFAM" id="SSF56752">
    <property type="entry name" value="D-aminoacid aminotransferase-like PLP-dependent enzymes"/>
    <property type="match status" value="1"/>
</dbReference>